<dbReference type="InterPro" id="IPR009097">
    <property type="entry name" value="Cyclic_Pdiesterase"/>
</dbReference>
<sequence length="184" mass="20918">MSVLFLGIELSSDIQHRLSQYSPAQTRHIRPVSPELFHITLHYLGEVPKERVLASLNSHSSVQDIPGFDVRIHSLGAFGRKTQPAVLWAGVEPIMPFQRLHTALCPIVEDCGVEVDSRPYHPHITLARGRWQSRRTQEDDQSIVTFFDQSLEVMPLTVSSFVLFESKLTEQGRAYPVIQRYDLA</sequence>
<dbReference type="AlphaFoldDB" id="A0AA37SEF5"/>
<feature type="short sequence motif" description="HXTX 2" evidence="2">
    <location>
        <begin position="123"/>
        <end position="126"/>
    </location>
</feature>
<evidence type="ECO:0000313" key="4">
    <source>
        <dbReference type="Proteomes" id="UP001161389"/>
    </source>
</evidence>
<comment type="function">
    <text evidence="2">Hydrolyzes RNA 2',3'-cyclic phosphodiester to an RNA 2'-phosphomonoester.</text>
</comment>
<dbReference type="PANTHER" id="PTHR35561:SF1">
    <property type="entry name" value="RNA 2',3'-CYCLIC PHOSPHODIESTERASE"/>
    <property type="match status" value="1"/>
</dbReference>
<evidence type="ECO:0000256" key="2">
    <source>
        <dbReference type="HAMAP-Rule" id="MF_01940"/>
    </source>
</evidence>
<dbReference type="NCBIfam" id="TIGR02258">
    <property type="entry name" value="2_5_ligase"/>
    <property type="match status" value="1"/>
</dbReference>
<comment type="similarity">
    <text evidence="2">Belongs to the 2H phosphoesterase superfamily. ThpR family.</text>
</comment>
<dbReference type="EMBL" id="BSNM01000027">
    <property type="protein sequence ID" value="GLQ33563.1"/>
    <property type="molecule type" value="Genomic_DNA"/>
</dbReference>
<name>A0AA37SEF5_9GAMM</name>
<evidence type="ECO:0000256" key="1">
    <source>
        <dbReference type="ARBA" id="ARBA00022801"/>
    </source>
</evidence>
<evidence type="ECO:0000313" key="3">
    <source>
        <dbReference type="EMBL" id="GLQ33563.1"/>
    </source>
</evidence>
<dbReference type="InterPro" id="IPR004175">
    <property type="entry name" value="RNA_CPDase"/>
</dbReference>
<comment type="caution">
    <text evidence="3">The sequence shown here is derived from an EMBL/GenBank/DDBJ whole genome shotgun (WGS) entry which is preliminary data.</text>
</comment>
<comment type="catalytic activity">
    <reaction evidence="2">
        <text>a 3'-end 2',3'-cyclophospho-ribonucleotide-RNA + H2O = a 3'-end 2'-phospho-ribonucleotide-RNA + H(+)</text>
        <dbReference type="Rhea" id="RHEA:11828"/>
        <dbReference type="Rhea" id="RHEA-COMP:10464"/>
        <dbReference type="Rhea" id="RHEA-COMP:17353"/>
        <dbReference type="ChEBI" id="CHEBI:15377"/>
        <dbReference type="ChEBI" id="CHEBI:15378"/>
        <dbReference type="ChEBI" id="CHEBI:83064"/>
        <dbReference type="ChEBI" id="CHEBI:173113"/>
        <dbReference type="EC" id="3.1.4.58"/>
    </reaction>
</comment>
<dbReference type="EC" id="3.1.4.58" evidence="2"/>
<feature type="active site" description="Proton acceptor" evidence="2">
    <location>
        <position position="123"/>
    </location>
</feature>
<keyword evidence="1 2" id="KW-0378">Hydrolase</keyword>
<dbReference type="SUPFAM" id="SSF55144">
    <property type="entry name" value="LigT-like"/>
    <property type="match status" value="1"/>
</dbReference>
<proteinExistence type="inferred from homology"/>
<organism evidence="3 4">
    <name type="scientific">Litoribrevibacter albus</name>
    <dbReference type="NCBI Taxonomy" id="1473156"/>
    <lineage>
        <taxon>Bacteria</taxon>
        <taxon>Pseudomonadati</taxon>
        <taxon>Pseudomonadota</taxon>
        <taxon>Gammaproteobacteria</taxon>
        <taxon>Oceanospirillales</taxon>
        <taxon>Oceanospirillaceae</taxon>
        <taxon>Litoribrevibacter</taxon>
    </lineage>
</organism>
<reference evidence="3" key="1">
    <citation type="journal article" date="2014" name="Int. J. Syst. Evol. Microbiol.">
        <title>Complete genome sequence of Corynebacterium casei LMG S-19264T (=DSM 44701T), isolated from a smear-ripened cheese.</title>
        <authorList>
            <consortium name="US DOE Joint Genome Institute (JGI-PGF)"/>
            <person name="Walter F."/>
            <person name="Albersmeier A."/>
            <person name="Kalinowski J."/>
            <person name="Ruckert C."/>
        </authorList>
    </citation>
    <scope>NUCLEOTIDE SEQUENCE</scope>
    <source>
        <strain evidence="3">NBRC 110071</strain>
    </source>
</reference>
<dbReference type="Gene3D" id="3.90.1140.10">
    <property type="entry name" value="Cyclic phosphodiesterase"/>
    <property type="match status" value="1"/>
</dbReference>
<accession>A0AA37SEF5</accession>
<reference evidence="3" key="2">
    <citation type="submission" date="2023-01" db="EMBL/GenBank/DDBJ databases">
        <title>Draft genome sequence of Litoribrevibacter albus strain NBRC 110071.</title>
        <authorList>
            <person name="Sun Q."/>
            <person name="Mori K."/>
        </authorList>
    </citation>
    <scope>NUCLEOTIDE SEQUENCE</scope>
    <source>
        <strain evidence="3">NBRC 110071</strain>
    </source>
</reference>
<dbReference type="PANTHER" id="PTHR35561">
    <property type="entry name" value="RNA 2',3'-CYCLIC PHOSPHODIESTERASE"/>
    <property type="match status" value="1"/>
</dbReference>
<dbReference type="GO" id="GO:0008664">
    <property type="term" value="F:RNA 2',3'-cyclic 3'-phosphodiesterase activity"/>
    <property type="evidence" value="ECO:0007669"/>
    <property type="project" value="UniProtKB-EC"/>
</dbReference>
<feature type="short sequence motif" description="HXTX 1" evidence="2">
    <location>
        <begin position="38"/>
        <end position="41"/>
    </location>
</feature>
<keyword evidence="4" id="KW-1185">Reference proteome</keyword>
<dbReference type="HAMAP" id="MF_01940">
    <property type="entry name" value="RNA_CPDase"/>
    <property type="match status" value="1"/>
</dbReference>
<dbReference type="RefSeq" id="WP_284384036.1">
    <property type="nucleotide sequence ID" value="NZ_BSNM01000027.1"/>
</dbReference>
<dbReference type="Proteomes" id="UP001161389">
    <property type="component" value="Unassembled WGS sequence"/>
</dbReference>
<dbReference type="GO" id="GO:0004113">
    <property type="term" value="F:2',3'-cyclic-nucleotide 3'-phosphodiesterase activity"/>
    <property type="evidence" value="ECO:0007669"/>
    <property type="project" value="InterPro"/>
</dbReference>
<protein>
    <recommendedName>
        <fullName evidence="2">RNA 2',3'-cyclic phosphodiesterase</fullName>
        <shortName evidence="2">RNA 2',3'-CPDase</shortName>
        <ecNumber evidence="2">3.1.4.58</ecNumber>
    </recommendedName>
</protein>
<feature type="active site" description="Proton donor" evidence="2">
    <location>
        <position position="38"/>
    </location>
</feature>
<dbReference type="Pfam" id="PF13563">
    <property type="entry name" value="2_5_RNA_ligase2"/>
    <property type="match status" value="1"/>
</dbReference>
<gene>
    <name evidence="3" type="ORF">GCM10007876_40430</name>
</gene>